<feature type="compositionally biased region" description="Polar residues" evidence="7">
    <location>
        <begin position="2256"/>
        <end position="2281"/>
    </location>
</feature>
<dbReference type="GO" id="GO:0034087">
    <property type="term" value="P:establishment of mitotic sister chromatid cohesion"/>
    <property type="evidence" value="ECO:0007669"/>
    <property type="project" value="TreeGrafter"/>
</dbReference>
<feature type="compositionally biased region" description="Low complexity" evidence="7">
    <location>
        <begin position="2809"/>
        <end position="2830"/>
    </location>
</feature>
<feature type="compositionally biased region" description="Low complexity" evidence="7">
    <location>
        <begin position="2744"/>
        <end position="2760"/>
    </location>
</feature>
<feature type="compositionally biased region" description="Polar residues" evidence="7">
    <location>
        <begin position="2584"/>
        <end position="2594"/>
    </location>
</feature>
<dbReference type="GO" id="GO:0010468">
    <property type="term" value="P:regulation of gene expression"/>
    <property type="evidence" value="ECO:0007669"/>
    <property type="project" value="InterPro"/>
</dbReference>
<feature type="compositionally biased region" description="Low complexity" evidence="7">
    <location>
        <begin position="205"/>
        <end position="221"/>
    </location>
</feature>
<proteinExistence type="inferred from homology"/>
<feature type="region of interest" description="Disordered" evidence="7">
    <location>
        <begin position="2098"/>
        <end position="2118"/>
    </location>
</feature>
<sequence>MASDVRQKSDYTSVNRAVQEELDRSKGSECTNWSQSRSSSHKTLPGLGQASTSISESQGHYDESTKVTSNTLVSMANSETNFKATDEKGTSKPQPIDSAHTGKGEICADEQPVSSVSTSSPQPLSTYDESFAPDEGGNTPSTIAYTHSSAMDDEDEDLESEEDRSASKKVRKHKNVTEFKLDNSGHSSEYSSYSTSDEPASVENSSFCSPRSRLSSPSSLSAHSERGDLCSATESSDLDGQENEDGTSILSQFTTHLGKILRRVEELDLLKLASPTTTGEHKRHKSDHVAESSDSACIPEAARLSRHELSVLYTESAKVRLNGSMFTIPTGRLVRFLTLLLVNMQEGAHTSPSPVSTTEAIQYLERRLRLHSHRQGGSSRRPHASQLTESVLWCNSKWASVLTGLDCARIALNIIVGPDMPRPLLMEDLIDGIVAVVRRQLDNTICKPFVINASRSSGNASNCGLSAQQLENFTAECVGFRISQIVAVLNSLIRFQPNRFTDNLVIHLTGLGLAIPLYSLSTGQSIERDIKRFSTPIFQQLLSGPFSSREHGATNSPYPLHVGPSIFWLAVWPSHLQRASLGLLAAIYSQYEAHRKLILDEIFSNIVAHCAPTSSTSSKSNDGTRHSPPIGNGSRYSTRTFSLLSSKWFFEENTLRKHAAMNHRKLDDSDECVDCDSGAKRAPRSVGVHALSALFLSLVQGLVQIPSSFSNSSSSGGSGTNSRKGNSSVSSTPVASHGIGEPLITETNQFYRDEKYVLTSYNTSLRHAHYLLSGLLKKMSTKIESDLRPLLETITSDLLEVVVNAPVEWPAACTLLSVLGGLLIQQLSQANPSTTTNSSSATSTSARTADLSSKLLSLDTLATLAIGIKKIDQKLGSSHLAGYKLVADKHSLANEKQVTLDDTSQNSTTAAKLRAKELLAKVRLLAFLSSPTSALHHWLVAPEYMYVNASQASVVGESTIDVNSAADGFRNQERQCLKLIRLEYSDCLVLAAHRFHLASWIHNCTRELGELVSSSNNTSKTNSDGGGSANILKPTTSKRARELEQLRHQLLSELALTHYSLPSSLPWLTCSKQNGTVGSSSLSSPVTCKFGGRTGTNSQANGRSNSANQLVGYGGSILANNLSCERFIRQAHSCHANKQNRIRIAAHAHWSAVLLLYLHPVVPGFQKLFTVVCRLAGEASVPVRTKALRCLSNIIEVDPDLLTATDSDSEMVDGGLPRSSLLRLVHARLLDHSTAVREAAVDLVSRLLSLRPHALSQYYPMLAERVLDKGVSVRKRTIRCFRELLLSGWEFGDQMKGHPKHRSQLLVEQTGVEMSIKLIRRLHDEESIQKLVEEFFQILWFSPIPDSTRHWSRLLDQRILNLSSVILMLRCSSFDFLESFIKQVLSAEGPIKKEQMNSACEQMVDRLMTLIKRLVASLMSSTPRDKNKKFLHKASSPLQVPTLLSLLASLHLLSRCMPNLIQRHCDFLLNLLHKAPLVVVSAAVGSSSANHPNPDLEPPTGLDPQCLFHLVSTIEMSLLANESQDSDYRHHSSINDHISKTKLYELQADLLHLIQRQGRLVVDSSLSCLATLSNQVLCDHTEVATCFSQFYGLLLNLSLDLRKALSTRITNSTRISSRTRPSVLRALYTVGLMCKHFPLDDLVGENKRVATSSSSLLDEVLDTLMLFAEYAAAPVASHSATETSLTPSKGQTQINDADLCRKAMMGLGFVVSRHDQLLCTKRLRTFFLRFFINAESPATSPSSVKPSPFHEIQCIILDNLTHYLIDSERQMIADSRSWSAKHKSESLKELADQRSGHGSAVAQEYLPIVLDYCILTPNLNVRTAALGLISVILRQGLVHPVQTLPSLICLQADPDPGNRSRASHLLGEIDKKFSGFIAMRATSGLQMAYELHLLLQSPSLEFDQNPHSPLPLIRGATQDSCFSPQNSTIAGSTIASHPVALNHAVYALLRSNRQSRRSFINNLLSLFDTEQGRSLSSTTASPSSENSRSKRLQSLVTKCPLGRLVFITDQLAHFPYVLQDEIFYVSYYAEQRASVSGSSLLRLTQRTFLSSLLSGHCSPHKTDPSGCARKDISGDRTNTAELESYLLNLMETAESKLINRRSKHESTDDVGSQSESASDRLGLNELQHLLEQSQPPSLREKLRLALVSTGPACLLLLTLRHHMREFYGVSDGKLKDYSPSDCPKQWDKPIVQPKRPNPSDPMLRLPSLVLHCLKHPEWQDATKTPSNTFVLTQLIRLRHQLLALEENGQCTDFPSQELNEQQQKQECNSSVINPQSSTFSSPADKIMDSSFERGQNLSTKFQTKNSEKRTSKHGSSSIEGSPAANSSTSAKNPDDLKSVVVEHEHQCSPPNKSNPKLKFPTSSGKSQAEFPLSSSSAHKRRAPPTPSISSSSLSSSSPSSTTSSDSGSSSEAEGLRRAQKLHTSNASRVTKAKPSAGGTGSVQKMVSEGHANRTPLHKVKSHGNDLTQKAKHAHHPKENEAARVSKRAYSSSGLDSDDSDSVVTSAVHTERKATNTQQSQLHSRREFPGVRSSSHIPHKEVRKHGDTHVRRDTSQLSTTSSAHKADRSDRRNKPKKHVMAAGSASATTHPHASDSTTHKSKKSPVVSSAATSRDSERSAMHSLHKAAETTRHSDGSGIRKPTKTKINGNQPVGVGRSLAPLPQAMMKSNVPHRPSHKRPSAQMAQNIKKYPKEKSSSPSADYPRHHRSHQTKDSKSLPSYNNAVASTSNCDTMQPKPRPHPPKASNNNASSANSMGSGSSDIASQRARNSSSKPAKSVSPRHTQRVRRLSESSSLSPDTDDEDKCSFTSSTSVSSVSTPSDSSLSSSSSSDPPPAKLKHKSSVR</sequence>
<feature type="compositionally biased region" description="Polar residues" evidence="7">
    <location>
        <begin position="2716"/>
        <end position="2732"/>
    </location>
</feature>
<feature type="compositionally biased region" description="Low complexity" evidence="7">
    <location>
        <begin position="2603"/>
        <end position="2612"/>
    </location>
</feature>
<evidence type="ECO:0000256" key="7">
    <source>
        <dbReference type="SAM" id="MobiDB-lite"/>
    </source>
</evidence>
<evidence type="ECO:0000256" key="4">
    <source>
        <dbReference type="ARBA" id="ARBA00023242"/>
    </source>
</evidence>
<dbReference type="InterPro" id="IPR016024">
    <property type="entry name" value="ARM-type_fold"/>
</dbReference>
<dbReference type="GO" id="GO:1990414">
    <property type="term" value="P:replication-born double-strand break repair via sister chromatid exchange"/>
    <property type="evidence" value="ECO:0007669"/>
    <property type="project" value="TreeGrafter"/>
</dbReference>
<evidence type="ECO:0000256" key="5">
    <source>
        <dbReference type="ARBA" id="ARBA00023306"/>
    </source>
</evidence>
<feature type="compositionally biased region" description="Polar residues" evidence="7">
    <location>
        <begin position="66"/>
        <end position="83"/>
    </location>
</feature>
<feature type="compositionally biased region" description="Polar residues" evidence="7">
    <location>
        <begin position="2313"/>
        <end position="2331"/>
    </location>
</feature>
<feature type="compositionally biased region" description="Polar residues" evidence="7">
    <location>
        <begin position="28"/>
        <end position="42"/>
    </location>
</feature>
<feature type="compositionally biased region" description="Polar residues" evidence="7">
    <location>
        <begin position="2292"/>
        <end position="2304"/>
    </location>
</feature>
<feature type="compositionally biased region" description="Polar residues" evidence="7">
    <location>
        <begin position="49"/>
        <end position="58"/>
    </location>
</feature>
<keyword evidence="4 6" id="KW-0539">Nucleus</keyword>
<dbReference type="Pfam" id="PF12830">
    <property type="entry name" value="Nipped-B_C"/>
    <property type="match status" value="1"/>
</dbReference>
<dbReference type="GO" id="GO:0140588">
    <property type="term" value="P:chromatin looping"/>
    <property type="evidence" value="ECO:0007669"/>
    <property type="project" value="InterPro"/>
</dbReference>
<gene>
    <name evidence="9" type="ORF">CDAUBV1_LOCUS17431</name>
</gene>
<feature type="compositionally biased region" description="Acidic residues" evidence="7">
    <location>
        <begin position="151"/>
        <end position="162"/>
    </location>
</feature>
<dbReference type="Proteomes" id="UP001497525">
    <property type="component" value="Unassembled WGS sequence"/>
</dbReference>
<name>A0AAV2TXR5_CALDB</name>
<feature type="region of interest" description="Disordered" evidence="7">
    <location>
        <begin position="709"/>
        <end position="738"/>
    </location>
</feature>
<dbReference type="InterPro" id="IPR024986">
    <property type="entry name" value="Nipped-B_C"/>
</dbReference>
<keyword evidence="5 6" id="KW-0131">Cell cycle</keyword>
<feature type="compositionally biased region" description="Polar residues" evidence="7">
    <location>
        <begin position="2761"/>
        <end position="2774"/>
    </location>
</feature>
<dbReference type="SUPFAM" id="SSF48371">
    <property type="entry name" value="ARM repeat"/>
    <property type="match status" value="1"/>
</dbReference>
<dbReference type="Gene3D" id="1.25.10.10">
    <property type="entry name" value="Leucine-rich Repeat Variant"/>
    <property type="match status" value="1"/>
</dbReference>
<feature type="compositionally biased region" description="Acidic residues" evidence="7">
    <location>
        <begin position="236"/>
        <end position="245"/>
    </location>
</feature>
<feature type="compositionally biased region" description="Low complexity" evidence="7">
    <location>
        <begin position="2387"/>
        <end position="2410"/>
    </location>
</feature>
<dbReference type="Pfam" id="PF12765">
    <property type="entry name" value="Cohesin_HEAT"/>
    <property type="match status" value="1"/>
</dbReference>
<dbReference type="PANTHER" id="PTHR21704">
    <property type="entry name" value="NIPPED-B-LIKE PROTEIN DELANGIN SCC2-RELATED"/>
    <property type="match status" value="1"/>
</dbReference>
<feature type="compositionally biased region" description="Low complexity" evidence="7">
    <location>
        <begin position="111"/>
        <end position="126"/>
    </location>
</feature>
<dbReference type="InterPro" id="IPR033031">
    <property type="entry name" value="Scc2/Nipped-B"/>
</dbReference>
<evidence type="ECO:0000256" key="3">
    <source>
        <dbReference type="ARBA" id="ARBA00022737"/>
    </source>
</evidence>
<reference evidence="9" key="1">
    <citation type="submission" date="2024-06" db="EMBL/GenBank/DDBJ databases">
        <authorList>
            <person name="Liu X."/>
            <person name="Lenzi L."/>
            <person name="Haldenby T S."/>
            <person name="Uol C."/>
        </authorList>
    </citation>
    <scope>NUCLEOTIDE SEQUENCE</scope>
</reference>
<organism evidence="9 10">
    <name type="scientific">Calicophoron daubneyi</name>
    <name type="common">Rumen fluke</name>
    <name type="synonym">Paramphistomum daubneyi</name>
    <dbReference type="NCBI Taxonomy" id="300641"/>
    <lineage>
        <taxon>Eukaryota</taxon>
        <taxon>Metazoa</taxon>
        <taxon>Spiralia</taxon>
        <taxon>Lophotrochozoa</taxon>
        <taxon>Platyhelminthes</taxon>
        <taxon>Trematoda</taxon>
        <taxon>Digenea</taxon>
        <taxon>Plagiorchiida</taxon>
        <taxon>Pronocephalata</taxon>
        <taxon>Paramphistomoidea</taxon>
        <taxon>Paramphistomidae</taxon>
        <taxon>Calicophoron</taxon>
    </lineage>
</organism>
<feature type="compositionally biased region" description="Basic and acidic residues" evidence="7">
    <location>
        <begin position="2537"/>
        <end position="2553"/>
    </location>
</feature>
<feature type="compositionally biased region" description="Basic and acidic residues" evidence="7">
    <location>
        <begin position="18"/>
        <end position="27"/>
    </location>
</feature>
<feature type="compositionally biased region" description="Basic and acidic residues" evidence="7">
    <location>
        <begin position="2332"/>
        <end position="2346"/>
    </location>
</feature>
<evidence type="ECO:0000313" key="10">
    <source>
        <dbReference type="Proteomes" id="UP001497525"/>
    </source>
</evidence>
<comment type="subcellular location">
    <subcellularLocation>
        <location evidence="1 6">Nucleus</location>
    </subcellularLocation>
</comment>
<feature type="region of interest" description="Disordered" evidence="7">
    <location>
        <begin position="1"/>
        <end position="245"/>
    </location>
</feature>
<dbReference type="GO" id="GO:0071169">
    <property type="term" value="P:establishment of protein localization to chromatin"/>
    <property type="evidence" value="ECO:0007669"/>
    <property type="project" value="TreeGrafter"/>
</dbReference>
<dbReference type="GO" id="GO:0061775">
    <property type="term" value="F:cohesin loader activity"/>
    <property type="evidence" value="ECO:0007669"/>
    <property type="project" value="InterPro"/>
</dbReference>
<feature type="compositionally biased region" description="Polar residues" evidence="7">
    <location>
        <begin position="2348"/>
        <end position="2376"/>
    </location>
</feature>
<evidence type="ECO:0000259" key="8">
    <source>
        <dbReference type="Pfam" id="PF12830"/>
    </source>
</evidence>
<evidence type="ECO:0000256" key="6">
    <source>
        <dbReference type="RuleBase" id="RU364107"/>
    </source>
</evidence>
<dbReference type="InterPro" id="IPR011989">
    <property type="entry name" value="ARM-like"/>
</dbReference>
<feature type="domain" description="Sister chromatid cohesion C-terminal" evidence="8">
    <location>
        <begin position="1799"/>
        <end position="2030"/>
    </location>
</feature>
<feature type="compositionally biased region" description="Low complexity" evidence="7">
    <location>
        <begin position="709"/>
        <end position="728"/>
    </location>
</feature>
<evidence type="ECO:0000256" key="1">
    <source>
        <dbReference type="ARBA" id="ARBA00004123"/>
    </source>
</evidence>
<feature type="compositionally biased region" description="Basic and acidic residues" evidence="7">
    <location>
        <begin position="2613"/>
        <end position="2634"/>
    </location>
</feature>
<dbReference type="GO" id="GO:0090694">
    <property type="term" value="C:Scc2-Scc4 cohesin loading complex"/>
    <property type="evidence" value="ECO:0007669"/>
    <property type="project" value="TreeGrafter"/>
</dbReference>
<evidence type="ECO:0000256" key="2">
    <source>
        <dbReference type="ARBA" id="ARBA00009252"/>
    </source>
</evidence>
<dbReference type="PANTHER" id="PTHR21704:SF18">
    <property type="entry name" value="NIPPED-B-LIKE PROTEIN"/>
    <property type="match status" value="1"/>
</dbReference>
<comment type="similarity">
    <text evidence="2 6">Belongs to the SCC2/Nipped-B family.</text>
</comment>
<feature type="region of interest" description="Disordered" evidence="7">
    <location>
        <begin position="612"/>
        <end position="634"/>
    </location>
</feature>
<comment type="caution">
    <text evidence="9">The sequence shown here is derived from an EMBL/GenBank/DDBJ whole genome shotgun (WGS) entry which is preliminary data.</text>
</comment>
<keyword evidence="3 6" id="KW-0677">Repeat</keyword>
<feature type="region of interest" description="Disordered" evidence="7">
    <location>
        <begin position="1013"/>
        <end position="1033"/>
    </location>
</feature>
<accession>A0AAV2TXR5</accession>
<feature type="compositionally biased region" description="Polar residues" evidence="7">
    <location>
        <begin position="138"/>
        <end position="147"/>
    </location>
</feature>
<feature type="compositionally biased region" description="Polar residues" evidence="7">
    <location>
        <begin position="612"/>
        <end position="621"/>
    </location>
</feature>
<dbReference type="InterPro" id="IPR026003">
    <property type="entry name" value="Cohesin_HEAT"/>
</dbReference>
<dbReference type="EMBL" id="CAXLJL010000967">
    <property type="protein sequence ID" value="CAL5142162.1"/>
    <property type="molecule type" value="Genomic_DNA"/>
</dbReference>
<feature type="compositionally biased region" description="Low complexity" evidence="7">
    <location>
        <begin position="184"/>
        <end position="196"/>
    </location>
</feature>
<feature type="compositionally biased region" description="Low complexity" evidence="7">
    <location>
        <begin position="1013"/>
        <end position="1023"/>
    </location>
</feature>
<evidence type="ECO:0000313" key="9">
    <source>
        <dbReference type="EMBL" id="CAL5142162.1"/>
    </source>
</evidence>
<dbReference type="GO" id="GO:0003682">
    <property type="term" value="F:chromatin binding"/>
    <property type="evidence" value="ECO:0007669"/>
    <property type="project" value="TreeGrafter"/>
</dbReference>
<feature type="region of interest" description="Disordered" evidence="7">
    <location>
        <begin position="2256"/>
        <end position="2844"/>
    </location>
</feature>
<protein>
    <recommendedName>
        <fullName evidence="6">Nipped-B protein</fullName>
    </recommendedName>
</protein>